<evidence type="ECO:0000313" key="3">
    <source>
        <dbReference type="EMBL" id="KAH0569939.1"/>
    </source>
</evidence>
<gene>
    <name evidence="2" type="ORF">SS50377_17776</name>
    <name evidence="3" type="ORF">SS50377_27911</name>
</gene>
<dbReference type="SUPFAM" id="SSF47616">
    <property type="entry name" value="GST C-terminal domain-like"/>
    <property type="match status" value="1"/>
</dbReference>
<reference evidence="3" key="2">
    <citation type="submission" date="2020-12" db="EMBL/GenBank/DDBJ databases">
        <title>New Spironucleus salmonicida genome in near-complete chromosomes.</title>
        <authorList>
            <person name="Xu F."/>
            <person name="Kurt Z."/>
            <person name="Jimenez-Gonzalez A."/>
            <person name="Astvaldsson A."/>
            <person name="Andersson J.O."/>
            <person name="Svard S.G."/>
        </authorList>
    </citation>
    <scope>NUCLEOTIDE SEQUENCE</scope>
    <source>
        <strain evidence="3">ATCC 50377</strain>
    </source>
</reference>
<name>V6LD90_9EUKA</name>
<protein>
    <recommendedName>
        <fullName evidence="5">Glutathione S-transferase</fullName>
    </recommendedName>
</protein>
<accession>V6LD90</accession>
<keyword evidence="4" id="KW-1185">Reference proteome</keyword>
<proteinExistence type="predicted"/>
<dbReference type="CDD" id="cd00299">
    <property type="entry name" value="GST_C_family"/>
    <property type="match status" value="1"/>
</dbReference>
<organism evidence="2">
    <name type="scientific">Spironucleus salmonicida</name>
    <dbReference type="NCBI Taxonomy" id="348837"/>
    <lineage>
        <taxon>Eukaryota</taxon>
        <taxon>Metamonada</taxon>
        <taxon>Diplomonadida</taxon>
        <taxon>Hexamitidae</taxon>
        <taxon>Hexamitinae</taxon>
        <taxon>Spironucleus</taxon>
    </lineage>
</organism>
<dbReference type="VEuPathDB" id="GiardiaDB:SS50377_27911"/>
<reference evidence="2 3" key="1">
    <citation type="journal article" date="2014" name="PLoS Genet.">
        <title>The Genome of Spironucleus salmonicida Highlights a Fish Pathogen Adapted to Fluctuating Environments.</title>
        <authorList>
            <person name="Xu F."/>
            <person name="Jerlstrom-Hultqvist J."/>
            <person name="Einarsson E."/>
            <person name="Astvaldsson A."/>
            <person name="Svard S.G."/>
            <person name="Andersson J.O."/>
        </authorList>
    </citation>
    <scope>NUCLEOTIDE SEQUENCE</scope>
    <source>
        <strain evidence="3">ATCC 50377</strain>
    </source>
</reference>
<dbReference type="AlphaFoldDB" id="V6LD90"/>
<evidence type="ECO:0000313" key="2">
    <source>
        <dbReference type="EMBL" id="EST42470.1"/>
    </source>
</evidence>
<dbReference type="EMBL" id="AUWU02000008">
    <property type="protein sequence ID" value="KAH0569939.1"/>
    <property type="molecule type" value="Genomic_DNA"/>
</dbReference>
<dbReference type="InterPro" id="IPR036282">
    <property type="entry name" value="Glutathione-S-Trfase_C_sf"/>
</dbReference>
<sequence length="243" mass="26775">MGCSASNKTSPAMQSAPSAIPAASSSPSAQVHPDCPMPVGFVAPNYAELYPVDSQMHFTGSPCQQRVVKLLVQLFECKCEIKNAEGDCQNKPCFQDLDFTSESMPDIIRHIGLKSKCPCMHDREEAQKSMVYKNLTIVEEFRKSFFKYATAVLDNSEEAESLKGPVMAQIAEIESVIGSNNYICGAEVCLADVYLASVTSFGFQLLWTEEEAKSVMPNCVRECAQVYGDLDIAEECWGKMTFK</sequence>
<dbReference type="Gene3D" id="1.20.1050.10">
    <property type="match status" value="1"/>
</dbReference>
<dbReference type="EMBL" id="KI546159">
    <property type="protein sequence ID" value="EST42470.1"/>
    <property type="molecule type" value="Genomic_DNA"/>
</dbReference>
<dbReference type="Proteomes" id="UP000018208">
    <property type="component" value="Unassembled WGS sequence"/>
</dbReference>
<evidence type="ECO:0000256" key="1">
    <source>
        <dbReference type="SAM" id="MobiDB-lite"/>
    </source>
</evidence>
<feature type="compositionally biased region" description="Low complexity" evidence="1">
    <location>
        <begin position="10"/>
        <end position="29"/>
    </location>
</feature>
<evidence type="ECO:0000313" key="4">
    <source>
        <dbReference type="Proteomes" id="UP000018208"/>
    </source>
</evidence>
<feature type="region of interest" description="Disordered" evidence="1">
    <location>
        <begin position="1"/>
        <end position="31"/>
    </location>
</feature>
<evidence type="ECO:0008006" key="5">
    <source>
        <dbReference type="Google" id="ProtNLM"/>
    </source>
</evidence>